<dbReference type="SMART" id="SM00448">
    <property type="entry name" value="REC"/>
    <property type="match status" value="1"/>
</dbReference>
<name>A0ABS7GMA1_9HYPH</name>
<comment type="caution">
    <text evidence="4">The sequence shown here is derived from an EMBL/GenBank/DDBJ whole genome shotgun (WGS) entry which is preliminary data.</text>
</comment>
<sequence>MAIPPSSQPRIAVVDDDRSIREALQDMLQSYGYSCSTFDSAKAFLGFDSASDFDCIILDVSMPEIDGLELQASLRTAGLNVPIVFVTSHDDDRTRDAALAGGALAFLGKPVDLERLLHFISIAMCR</sequence>
<evidence type="ECO:0000313" key="5">
    <source>
        <dbReference type="Proteomes" id="UP000717752"/>
    </source>
</evidence>
<dbReference type="InterPro" id="IPR001789">
    <property type="entry name" value="Sig_transdc_resp-reg_receiver"/>
</dbReference>
<dbReference type="InterPro" id="IPR050595">
    <property type="entry name" value="Bact_response_regulator"/>
</dbReference>
<dbReference type="PANTHER" id="PTHR44591:SF25">
    <property type="entry name" value="CHEMOTAXIS TWO-COMPONENT RESPONSE REGULATOR"/>
    <property type="match status" value="1"/>
</dbReference>
<reference evidence="4 5" key="1">
    <citation type="journal article" date="2021" name="MBio">
        <title>Poor Competitiveness of Bradyrhizobium in Pigeon Pea Root Colonization in Indian Soils.</title>
        <authorList>
            <person name="Chalasani D."/>
            <person name="Basu A."/>
            <person name="Pullabhotla S.V.S.R.N."/>
            <person name="Jorrin B."/>
            <person name="Neal A.L."/>
            <person name="Poole P.S."/>
            <person name="Podile A.R."/>
            <person name="Tkacz A."/>
        </authorList>
    </citation>
    <scope>NUCLEOTIDE SEQUENCE [LARGE SCALE GENOMIC DNA]</scope>
    <source>
        <strain evidence="4 5">HU56</strain>
    </source>
</reference>
<dbReference type="Gene3D" id="3.40.50.2300">
    <property type="match status" value="1"/>
</dbReference>
<keyword evidence="1 2" id="KW-0597">Phosphoprotein</keyword>
<dbReference type="PROSITE" id="PS50110">
    <property type="entry name" value="RESPONSE_REGULATORY"/>
    <property type="match status" value="1"/>
</dbReference>
<dbReference type="RefSeq" id="WP_220332643.1">
    <property type="nucleotide sequence ID" value="NZ_JAEUAK010000001.1"/>
</dbReference>
<dbReference type="InterPro" id="IPR011006">
    <property type="entry name" value="CheY-like_superfamily"/>
</dbReference>
<feature type="modified residue" description="4-aspartylphosphate" evidence="2">
    <location>
        <position position="59"/>
    </location>
</feature>
<dbReference type="PANTHER" id="PTHR44591">
    <property type="entry name" value="STRESS RESPONSE REGULATOR PROTEIN 1"/>
    <property type="match status" value="1"/>
</dbReference>
<evidence type="ECO:0000313" key="4">
    <source>
        <dbReference type="EMBL" id="MBW9051104.1"/>
    </source>
</evidence>
<gene>
    <name evidence="4" type="ORF">JNB85_01605</name>
</gene>
<dbReference type="Proteomes" id="UP000717752">
    <property type="component" value="Unassembled WGS sequence"/>
</dbReference>
<keyword evidence="5" id="KW-1185">Reference proteome</keyword>
<feature type="domain" description="Response regulatory" evidence="3">
    <location>
        <begin position="10"/>
        <end position="124"/>
    </location>
</feature>
<evidence type="ECO:0000256" key="1">
    <source>
        <dbReference type="ARBA" id="ARBA00022553"/>
    </source>
</evidence>
<evidence type="ECO:0000259" key="3">
    <source>
        <dbReference type="PROSITE" id="PS50110"/>
    </source>
</evidence>
<dbReference type="EMBL" id="JAEUAK010000001">
    <property type="protein sequence ID" value="MBW9051104.1"/>
    <property type="molecule type" value="Genomic_DNA"/>
</dbReference>
<organism evidence="4 5">
    <name type="scientific">Rhizobium mesosinicum</name>
    <dbReference type="NCBI Taxonomy" id="335017"/>
    <lineage>
        <taxon>Bacteria</taxon>
        <taxon>Pseudomonadati</taxon>
        <taxon>Pseudomonadota</taxon>
        <taxon>Alphaproteobacteria</taxon>
        <taxon>Hyphomicrobiales</taxon>
        <taxon>Rhizobiaceae</taxon>
        <taxon>Rhizobium/Agrobacterium group</taxon>
        <taxon>Rhizobium</taxon>
    </lineage>
</organism>
<proteinExistence type="predicted"/>
<dbReference type="Pfam" id="PF00072">
    <property type="entry name" value="Response_reg"/>
    <property type="match status" value="1"/>
</dbReference>
<evidence type="ECO:0000256" key="2">
    <source>
        <dbReference type="PROSITE-ProRule" id="PRU00169"/>
    </source>
</evidence>
<protein>
    <submittedName>
        <fullName evidence="4">Response regulator</fullName>
    </submittedName>
</protein>
<dbReference type="SUPFAM" id="SSF52172">
    <property type="entry name" value="CheY-like"/>
    <property type="match status" value="1"/>
</dbReference>
<accession>A0ABS7GMA1</accession>